<reference evidence="2 3" key="1">
    <citation type="journal article" date="2019" name="Philos. Trans. R. Soc. Lond., B, Biol. Sci.">
        <title>Ant behaviour and brain gene expression of defending hosts depend on the ecological success of the intruding social parasite.</title>
        <authorList>
            <person name="Kaur R."/>
            <person name="Stoldt M."/>
            <person name="Jongepier E."/>
            <person name="Feldmeyer B."/>
            <person name="Menzel F."/>
            <person name="Bornberg-Bauer E."/>
            <person name="Foitzik S."/>
        </authorList>
    </citation>
    <scope>NUCLEOTIDE SEQUENCE [LARGE SCALE GENOMIC DNA]</scope>
    <source>
        <tissue evidence="2">Whole body</tissue>
    </source>
</reference>
<keyword evidence="3" id="KW-1185">Reference proteome</keyword>
<evidence type="ECO:0000313" key="2">
    <source>
        <dbReference type="EMBL" id="TGZ47725.1"/>
    </source>
</evidence>
<comment type="caution">
    <text evidence="2">The sequence shown here is derived from an EMBL/GenBank/DDBJ whole genome shotgun (WGS) entry which is preliminary data.</text>
</comment>
<accession>A0A4S2KEE5</accession>
<sequence>MGVRRIPLRLPRAAPVPPCPGSSSISPCVSPPSHSPDPSERVTDRATLLRLRNQAQKKSRSRARLQSFPWRHSPAPSKSSYCRRTKNFLQRIESGGPAIVSMIREDLIHVRVPFTRKIVFMLMQPSRKRISSLVGFP</sequence>
<gene>
    <name evidence="2" type="ORF">DBV15_06287</name>
</gene>
<name>A0A4S2KEE5_9HYME</name>
<evidence type="ECO:0000256" key="1">
    <source>
        <dbReference type="SAM" id="MobiDB-lite"/>
    </source>
</evidence>
<evidence type="ECO:0000313" key="3">
    <source>
        <dbReference type="Proteomes" id="UP000310200"/>
    </source>
</evidence>
<feature type="compositionally biased region" description="Low complexity" evidence="1">
    <location>
        <begin position="1"/>
        <end position="13"/>
    </location>
</feature>
<dbReference type="EMBL" id="QBLH01002716">
    <property type="protein sequence ID" value="TGZ47725.1"/>
    <property type="molecule type" value="Genomic_DNA"/>
</dbReference>
<dbReference type="AlphaFoldDB" id="A0A4S2KEE5"/>
<feature type="region of interest" description="Disordered" evidence="1">
    <location>
        <begin position="1"/>
        <end position="81"/>
    </location>
</feature>
<proteinExistence type="predicted"/>
<organism evidence="2 3">
    <name type="scientific">Temnothorax longispinosus</name>
    <dbReference type="NCBI Taxonomy" id="300112"/>
    <lineage>
        <taxon>Eukaryota</taxon>
        <taxon>Metazoa</taxon>
        <taxon>Ecdysozoa</taxon>
        <taxon>Arthropoda</taxon>
        <taxon>Hexapoda</taxon>
        <taxon>Insecta</taxon>
        <taxon>Pterygota</taxon>
        <taxon>Neoptera</taxon>
        <taxon>Endopterygota</taxon>
        <taxon>Hymenoptera</taxon>
        <taxon>Apocrita</taxon>
        <taxon>Aculeata</taxon>
        <taxon>Formicoidea</taxon>
        <taxon>Formicidae</taxon>
        <taxon>Myrmicinae</taxon>
        <taxon>Temnothorax</taxon>
    </lineage>
</organism>
<protein>
    <submittedName>
        <fullName evidence="2">Uncharacterized protein</fullName>
    </submittedName>
</protein>
<dbReference type="Proteomes" id="UP000310200">
    <property type="component" value="Unassembled WGS sequence"/>
</dbReference>